<dbReference type="Pfam" id="PF04032">
    <property type="entry name" value="Rpr2"/>
    <property type="match status" value="1"/>
</dbReference>
<dbReference type="GO" id="GO:0008033">
    <property type="term" value="P:tRNA processing"/>
    <property type="evidence" value="ECO:0007669"/>
    <property type="project" value="UniProtKB-KW"/>
</dbReference>
<keyword evidence="1" id="KW-0819">tRNA processing</keyword>
<evidence type="ECO:0000313" key="6">
    <source>
        <dbReference type="EMBL" id="KJE93390.1"/>
    </source>
</evidence>
<sequence>MASSSSWSSVAGAAVAADPLSAAAVMARLDHLWNAAHSVCATSPAVARTMMYEFLALARAASVRLPGAVTRRVCTCCGNMLLPGLAGTQVRLVATSIKKKSKKSKSMAQLKQAESSRVNGRTTSGSTNSDTTTNAAAGLGKPAAATASKRTLRRRAMRSHHGMAADRSEPGKATPANASGKPNRQPPTSTPSTNARPAKARRRQRDYIIVKHPGENANEGNAGPSAPFKFSLTDPFGINSAATAQPVPVNHLHVTCGACSTRHIHPGGFGPTRRGAQSAAAAAAVVAAGATPPPQRATAAVPLTVARSAPASAVQSPAASPKPTPGGTMSPVPSSSSSAVPAVAAVASALHAKSLPASALTSRQASPFATPTSSVPPSPAFGKPAGSPSTLPAKPAPAKPAAGKSKSLKALLVQSKAPAGGQPPSDSGGASLLDFLSSL</sequence>
<keyword evidence="7" id="KW-1185">Reference proteome</keyword>
<keyword evidence="3" id="KW-0862">Zinc</keyword>
<dbReference type="EMBL" id="KE346365">
    <property type="protein sequence ID" value="KJE93390.1"/>
    <property type="molecule type" value="Genomic_DNA"/>
</dbReference>
<feature type="region of interest" description="Disordered" evidence="5">
    <location>
        <begin position="99"/>
        <end position="203"/>
    </location>
</feature>
<evidence type="ECO:0000256" key="4">
    <source>
        <dbReference type="ARBA" id="ARBA00038402"/>
    </source>
</evidence>
<dbReference type="InParanoid" id="A0A0D2WPL4"/>
<feature type="compositionally biased region" description="Low complexity" evidence="5">
    <location>
        <begin position="311"/>
        <end position="321"/>
    </location>
</feature>
<dbReference type="AlphaFoldDB" id="A0A0D2WPL4"/>
<feature type="compositionally biased region" description="Low complexity" evidence="5">
    <location>
        <begin position="399"/>
        <end position="412"/>
    </location>
</feature>
<keyword evidence="2" id="KW-0479">Metal-binding</keyword>
<dbReference type="Proteomes" id="UP000008743">
    <property type="component" value="Unassembled WGS sequence"/>
</dbReference>
<feature type="compositionally biased region" description="Low complexity" evidence="5">
    <location>
        <begin position="119"/>
        <end position="147"/>
    </location>
</feature>
<dbReference type="InterPro" id="IPR007175">
    <property type="entry name" value="Rpr2/Snm1/Rpp21"/>
</dbReference>
<evidence type="ECO:0000256" key="5">
    <source>
        <dbReference type="SAM" id="MobiDB-lite"/>
    </source>
</evidence>
<gene>
    <name evidence="6" type="ORF">CAOG_004183</name>
</gene>
<dbReference type="GO" id="GO:0005655">
    <property type="term" value="C:nucleolar ribonuclease P complex"/>
    <property type="evidence" value="ECO:0007669"/>
    <property type="project" value="TreeGrafter"/>
</dbReference>
<evidence type="ECO:0000313" key="7">
    <source>
        <dbReference type="Proteomes" id="UP000008743"/>
    </source>
</evidence>
<comment type="similarity">
    <text evidence="4">Belongs to the eukaryotic/archaeal RNase P protein component 4 family.</text>
</comment>
<dbReference type="PANTHER" id="PTHR14742:SF0">
    <property type="entry name" value="RIBONUCLEASE P PROTEIN SUBUNIT P21"/>
    <property type="match status" value="1"/>
</dbReference>
<accession>A0A0D2WPL4</accession>
<dbReference type="RefSeq" id="XP_004348008.1">
    <property type="nucleotide sequence ID" value="XM_004347958.2"/>
</dbReference>
<dbReference type="PANTHER" id="PTHR14742">
    <property type="entry name" value="RIBONUCLEASE P SUBUNIT P21"/>
    <property type="match status" value="1"/>
</dbReference>
<protein>
    <submittedName>
        <fullName evidence="6">Uncharacterized protein</fullName>
    </submittedName>
</protein>
<feature type="region of interest" description="Disordered" evidence="5">
    <location>
        <begin position="366"/>
        <end position="439"/>
    </location>
</feature>
<feature type="compositionally biased region" description="Basic residues" evidence="5">
    <location>
        <begin position="150"/>
        <end position="161"/>
    </location>
</feature>
<organism evidence="6 7">
    <name type="scientific">Capsaspora owczarzaki (strain ATCC 30864)</name>
    <dbReference type="NCBI Taxonomy" id="595528"/>
    <lineage>
        <taxon>Eukaryota</taxon>
        <taxon>Filasterea</taxon>
        <taxon>Capsaspora</taxon>
    </lineage>
</organism>
<evidence type="ECO:0000256" key="2">
    <source>
        <dbReference type="ARBA" id="ARBA00022723"/>
    </source>
</evidence>
<proteinExistence type="inferred from homology"/>
<reference evidence="7" key="1">
    <citation type="submission" date="2011-02" db="EMBL/GenBank/DDBJ databases">
        <title>The Genome Sequence of Capsaspora owczarzaki ATCC 30864.</title>
        <authorList>
            <person name="Russ C."/>
            <person name="Cuomo C."/>
            <person name="Burger G."/>
            <person name="Gray M.W."/>
            <person name="Holland P.W.H."/>
            <person name="King N."/>
            <person name="Lang F.B.F."/>
            <person name="Roger A.J."/>
            <person name="Ruiz-Trillo I."/>
            <person name="Young S.K."/>
            <person name="Zeng Q."/>
            <person name="Gargeya S."/>
            <person name="Alvarado L."/>
            <person name="Berlin A."/>
            <person name="Chapman S.B."/>
            <person name="Chen Z."/>
            <person name="Freedman E."/>
            <person name="Gellesch M."/>
            <person name="Goldberg J."/>
            <person name="Griggs A."/>
            <person name="Gujja S."/>
            <person name="Heilman E."/>
            <person name="Heiman D."/>
            <person name="Howarth C."/>
            <person name="Mehta T."/>
            <person name="Neiman D."/>
            <person name="Pearson M."/>
            <person name="Roberts A."/>
            <person name="Saif S."/>
            <person name="Shea T."/>
            <person name="Shenoy N."/>
            <person name="Sisk P."/>
            <person name="Stolte C."/>
            <person name="Sykes S."/>
            <person name="White J."/>
            <person name="Yandava C."/>
            <person name="Haas B."/>
            <person name="Nusbaum C."/>
            <person name="Birren B."/>
        </authorList>
    </citation>
    <scope>NUCLEOTIDE SEQUENCE</scope>
    <source>
        <strain evidence="7">ATCC 30864</strain>
    </source>
</reference>
<feature type="region of interest" description="Disordered" evidence="5">
    <location>
        <begin position="311"/>
        <end position="337"/>
    </location>
</feature>
<dbReference type="GO" id="GO:0046872">
    <property type="term" value="F:metal ion binding"/>
    <property type="evidence" value="ECO:0007669"/>
    <property type="project" value="UniProtKB-KW"/>
</dbReference>
<evidence type="ECO:0000256" key="3">
    <source>
        <dbReference type="ARBA" id="ARBA00022833"/>
    </source>
</evidence>
<name>A0A0D2WPL4_CAPO3</name>
<feature type="compositionally biased region" description="Polar residues" evidence="5">
    <location>
        <begin position="107"/>
        <end position="118"/>
    </location>
</feature>
<evidence type="ECO:0000256" key="1">
    <source>
        <dbReference type="ARBA" id="ARBA00022694"/>
    </source>
</evidence>